<reference evidence="2 3" key="1">
    <citation type="submission" date="2022-10" db="EMBL/GenBank/DDBJ databases">
        <title>Erythrobacter sp. sf7 Genome sequencing.</title>
        <authorList>
            <person name="Park S."/>
        </authorList>
    </citation>
    <scope>NUCLEOTIDE SEQUENCE [LARGE SCALE GENOMIC DNA]</scope>
    <source>
        <strain evidence="3">sf7</strain>
    </source>
</reference>
<comment type="caution">
    <text evidence="2">The sequence shown here is derived from an EMBL/GenBank/DDBJ whole genome shotgun (WGS) entry which is preliminary data.</text>
</comment>
<dbReference type="Proteomes" id="UP001216558">
    <property type="component" value="Unassembled WGS sequence"/>
</dbReference>
<proteinExistence type="predicted"/>
<dbReference type="RefSeq" id="WP_273676237.1">
    <property type="nucleotide sequence ID" value="NZ_JAQQXQ010000002.1"/>
</dbReference>
<organism evidence="2 3">
    <name type="scientific">Erythrobacter fulvus</name>
    <dbReference type="NCBI Taxonomy" id="2987523"/>
    <lineage>
        <taxon>Bacteria</taxon>
        <taxon>Pseudomonadati</taxon>
        <taxon>Pseudomonadota</taxon>
        <taxon>Alphaproteobacteria</taxon>
        <taxon>Sphingomonadales</taxon>
        <taxon>Erythrobacteraceae</taxon>
        <taxon>Erythrobacter/Porphyrobacter group</taxon>
        <taxon>Erythrobacter</taxon>
    </lineage>
</organism>
<evidence type="ECO:0000313" key="2">
    <source>
        <dbReference type="EMBL" id="MDC8753686.1"/>
    </source>
</evidence>
<keyword evidence="3" id="KW-1185">Reference proteome</keyword>
<sequence>MKTFAIAAAVLGLACTTTPAFAGEREKMSLEVELSDINLGTASGQKLLDQRIERAVRTVCRVTDVKTGTRIINRDARACLAKARADAREQVAALTGDKQRGG</sequence>
<feature type="chain" id="PRO_5045171655" evidence="1">
    <location>
        <begin position="23"/>
        <end position="102"/>
    </location>
</feature>
<protein>
    <submittedName>
        <fullName evidence="2">UrcA family protein</fullName>
    </submittedName>
</protein>
<dbReference type="InterPro" id="IPR030972">
    <property type="entry name" value="UrcA_uranyl"/>
</dbReference>
<keyword evidence="1" id="KW-0732">Signal</keyword>
<dbReference type="NCBIfam" id="TIGR04433">
    <property type="entry name" value="UrcA_uranyl"/>
    <property type="match status" value="1"/>
</dbReference>
<gene>
    <name evidence="2" type="ORF">OIK40_03415</name>
</gene>
<dbReference type="PROSITE" id="PS51257">
    <property type="entry name" value="PROKAR_LIPOPROTEIN"/>
    <property type="match status" value="1"/>
</dbReference>
<accession>A0ABT5JNL5</accession>
<dbReference type="EMBL" id="JAQQXQ010000002">
    <property type="protein sequence ID" value="MDC8753686.1"/>
    <property type="molecule type" value="Genomic_DNA"/>
</dbReference>
<evidence type="ECO:0000256" key="1">
    <source>
        <dbReference type="SAM" id="SignalP"/>
    </source>
</evidence>
<evidence type="ECO:0000313" key="3">
    <source>
        <dbReference type="Proteomes" id="UP001216558"/>
    </source>
</evidence>
<feature type="signal peptide" evidence="1">
    <location>
        <begin position="1"/>
        <end position="22"/>
    </location>
</feature>
<name>A0ABT5JNL5_9SPHN</name>